<proteinExistence type="predicted"/>
<evidence type="ECO:0000313" key="8">
    <source>
        <dbReference type="EMBL" id="WAR24846.1"/>
    </source>
</evidence>
<evidence type="ECO:0000256" key="2">
    <source>
        <dbReference type="ARBA" id="ARBA00022737"/>
    </source>
</evidence>
<evidence type="ECO:0000256" key="6">
    <source>
        <dbReference type="SAM" id="MobiDB-lite"/>
    </source>
</evidence>
<accession>A0ABY7FVT1</accession>
<evidence type="ECO:0000313" key="9">
    <source>
        <dbReference type="Proteomes" id="UP001164746"/>
    </source>
</evidence>
<dbReference type="PANTHER" id="PTHR19325:SF575">
    <property type="entry name" value="LOCOMOTION-RELATED PROTEIN HIKARU GENKI"/>
    <property type="match status" value="1"/>
</dbReference>
<keyword evidence="4" id="KW-0325">Glycoprotein</keyword>
<comment type="caution">
    <text evidence="5">Lacks conserved residue(s) required for the propagation of feature annotation.</text>
</comment>
<dbReference type="InterPro" id="IPR035976">
    <property type="entry name" value="Sushi/SCR/CCP_sf"/>
</dbReference>
<dbReference type="Gene3D" id="2.10.70.10">
    <property type="entry name" value="Complement Module, domain 1"/>
    <property type="match status" value="3"/>
</dbReference>
<keyword evidence="3 5" id="KW-1015">Disulfide bond</keyword>
<dbReference type="CDD" id="cd00033">
    <property type="entry name" value="CCP"/>
    <property type="match status" value="2"/>
</dbReference>
<organism evidence="8 9">
    <name type="scientific">Mya arenaria</name>
    <name type="common">Soft-shell clam</name>
    <dbReference type="NCBI Taxonomy" id="6604"/>
    <lineage>
        <taxon>Eukaryota</taxon>
        <taxon>Metazoa</taxon>
        <taxon>Spiralia</taxon>
        <taxon>Lophotrochozoa</taxon>
        <taxon>Mollusca</taxon>
        <taxon>Bivalvia</taxon>
        <taxon>Autobranchia</taxon>
        <taxon>Heteroconchia</taxon>
        <taxon>Euheterodonta</taxon>
        <taxon>Imparidentia</taxon>
        <taxon>Neoheterodontei</taxon>
        <taxon>Myida</taxon>
        <taxon>Myoidea</taxon>
        <taxon>Myidae</taxon>
        <taxon>Mya</taxon>
    </lineage>
</organism>
<feature type="region of interest" description="Disordered" evidence="6">
    <location>
        <begin position="1"/>
        <end position="21"/>
    </location>
</feature>
<evidence type="ECO:0000256" key="1">
    <source>
        <dbReference type="ARBA" id="ARBA00022659"/>
    </source>
</evidence>
<dbReference type="InterPro" id="IPR050350">
    <property type="entry name" value="Compl-Cell_Adhes-Reg"/>
</dbReference>
<dbReference type="InterPro" id="IPR000436">
    <property type="entry name" value="Sushi_SCR_CCP_dom"/>
</dbReference>
<dbReference type="SUPFAM" id="SSF57535">
    <property type="entry name" value="Complement control module/SCR domain"/>
    <property type="match status" value="3"/>
</dbReference>
<evidence type="ECO:0000259" key="7">
    <source>
        <dbReference type="PROSITE" id="PS50923"/>
    </source>
</evidence>
<dbReference type="Pfam" id="PF00084">
    <property type="entry name" value="Sushi"/>
    <property type="match status" value="3"/>
</dbReference>
<feature type="non-terminal residue" evidence="8">
    <location>
        <position position="338"/>
    </location>
</feature>
<sequence>FTSGVNVAPGKPASQIPGTHGDIKASSAVNEDITELQHSVPCANLNFKRHGQYFFFWDAKLRGSYFISGIRIYHKDNGVACRHPFVPNGNTNATDKSFTGTNILLQCVSGYIASTSTSVCTSRGTWHPKLVCANGNTKRICADHQVLTRFNSSVCENGYELRDSAERTCLENGSWSGTTPNCEKIRCTNQTILKDLYQNTKELLFGDEFIAVYNSKQFYLVNGSSDVVCAANGSLRWAAQQPYLASICIAQKNGHFWAKTRDCLRDDKCEVGETITFECREDFQMMQINATCLSNYTWSSAPICTREDPELSSSDTYLTPVVTDNNYYENVFVYESIE</sequence>
<feature type="disulfide bond" evidence="5">
    <location>
        <begin position="155"/>
        <end position="182"/>
    </location>
</feature>
<keyword evidence="1 5" id="KW-0768">Sushi</keyword>
<evidence type="ECO:0000256" key="5">
    <source>
        <dbReference type="PROSITE-ProRule" id="PRU00302"/>
    </source>
</evidence>
<dbReference type="SMART" id="SM00032">
    <property type="entry name" value="CCP"/>
    <property type="match status" value="3"/>
</dbReference>
<protein>
    <submittedName>
        <fullName evidence="8">CSMD1-like protein</fullName>
    </submittedName>
</protein>
<feature type="domain" description="Sushi" evidence="7">
    <location>
        <begin position="246"/>
        <end position="306"/>
    </location>
</feature>
<keyword evidence="9" id="KW-1185">Reference proteome</keyword>
<evidence type="ECO:0000256" key="4">
    <source>
        <dbReference type="ARBA" id="ARBA00023180"/>
    </source>
</evidence>
<dbReference type="Proteomes" id="UP001164746">
    <property type="component" value="Chromosome 13"/>
</dbReference>
<reference evidence="8" key="1">
    <citation type="submission" date="2022-11" db="EMBL/GenBank/DDBJ databases">
        <title>Centuries of genome instability and evolution in soft-shell clam transmissible cancer (bioRxiv).</title>
        <authorList>
            <person name="Hart S.F.M."/>
            <person name="Yonemitsu M.A."/>
            <person name="Giersch R.M."/>
            <person name="Beal B.F."/>
            <person name="Arriagada G."/>
            <person name="Davis B.W."/>
            <person name="Ostrander E.A."/>
            <person name="Goff S.P."/>
            <person name="Metzger M.J."/>
        </authorList>
    </citation>
    <scope>NUCLEOTIDE SEQUENCE</scope>
    <source>
        <strain evidence="8">MELC-2E11</strain>
        <tissue evidence="8">Siphon/mantle</tissue>
    </source>
</reference>
<dbReference type="PROSITE" id="PS50923">
    <property type="entry name" value="SUSHI"/>
    <property type="match status" value="2"/>
</dbReference>
<gene>
    <name evidence="8" type="ORF">MAR_038515</name>
</gene>
<evidence type="ECO:0000256" key="3">
    <source>
        <dbReference type="ARBA" id="ARBA00023157"/>
    </source>
</evidence>
<name>A0ABY7FVT1_MYAAR</name>
<keyword evidence="2" id="KW-0677">Repeat</keyword>
<dbReference type="PANTHER" id="PTHR19325">
    <property type="entry name" value="COMPLEMENT COMPONENT-RELATED SUSHI DOMAIN-CONTAINING"/>
    <property type="match status" value="1"/>
</dbReference>
<dbReference type="EMBL" id="CP111024">
    <property type="protein sequence ID" value="WAR24846.1"/>
    <property type="molecule type" value="Genomic_DNA"/>
</dbReference>
<feature type="domain" description="Sushi" evidence="7">
    <location>
        <begin position="118"/>
        <end position="184"/>
    </location>
</feature>